<evidence type="ECO:0000259" key="1">
    <source>
        <dbReference type="Pfam" id="PF07728"/>
    </source>
</evidence>
<dbReference type="Gene3D" id="3.40.50.300">
    <property type="entry name" value="P-loop containing nucleotide triphosphate hydrolases"/>
    <property type="match status" value="1"/>
</dbReference>
<proteinExistence type="predicted"/>
<dbReference type="InterPro" id="IPR052934">
    <property type="entry name" value="Methyl-DNA_Rec/Restrict_Enz"/>
</dbReference>
<comment type="caution">
    <text evidence="2">The sequence shown here is derived from an EMBL/GenBank/DDBJ whole genome shotgun (WGS) entry which is preliminary data.</text>
</comment>
<dbReference type="PANTHER" id="PTHR37291:SF1">
    <property type="entry name" value="TYPE IV METHYL-DIRECTED RESTRICTION ENZYME ECOKMCRB SUBUNIT"/>
    <property type="match status" value="1"/>
</dbReference>
<gene>
    <name evidence="2" type="ORF">WMO65_11620</name>
</gene>
<evidence type="ECO:0000313" key="3">
    <source>
        <dbReference type="Proteomes" id="UP001457898"/>
    </source>
</evidence>
<dbReference type="InterPro" id="IPR027417">
    <property type="entry name" value="P-loop_NTPase"/>
</dbReference>
<dbReference type="Proteomes" id="UP001457898">
    <property type="component" value="Unassembled WGS sequence"/>
</dbReference>
<accession>A0ABV1DRA5</accession>
<dbReference type="SUPFAM" id="SSF52540">
    <property type="entry name" value="P-loop containing nucleoside triphosphate hydrolases"/>
    <property type="match status" value="1"/>
</dbReference>
<dbReference type="EMBL" id="JBBMFP010000009">
    <property type="protein sequence ID" value="MEQ2431654.1"/>
    <property type="molecule type" value="Genomic_DNA"/>
</dbReference>
<sequence>MGYRPDGSDFKLTEGIIYRFCQTAANHPDKEYFFIIDEINRGNMSKIFGELLMLIEKDYRGTKVTLAYSGMPFSVSENIYIIGMMNTADRSLAMIDYALRRRFCFFEMEPGFNFEDFRNYQNSFANETFNALIDQIKALNKEITEDSSLGRGFQIGHSYFCGREEAGCSDEWVRSVVEFDILPMLSEYWFEEPAKLQRWEKNLRGVFDD</sequence>
<dbReference type="RefSeq" id="WP_334304668.1">
    <property type="nucleotide sequence ID" value="NZ_JBBMFP010000009.1"/>
</dbReference>
<feature type="domain" description="ATPase dynein-related AAA" evidence="1">
    <location>
        <begin position="3"/>
        <end position="103"/>
    </location>
</feature>
<reference evidence="2 3" key="1">
    <citation type="submission" date="2024-03" db="EMBL/GenBank/DDBJ databases">
        <title>Human intestinal bacterial collection.</title>
        <authorList>
            <person name="Pauvert C."/>
            <person name="Hitch T.C.A."/>
            <person name="Clavel T."/>
        </authorList>
    </citation>
    <scope>NUCLEOTIDE SEQUENCE [LARGE SCALE GENOMIC DNA]</scope>
    <source>
        <strain evidence="2 3">CLA-SR-H028</strain>
    </source>
</reference>
<dbReference type="Pfam" id="PF07728">
    <property type="entry name" value="AAA_5"/>
    <property type="match status" value="1"/>
</dbReference>
<protein>
    <submittedName>
        <fullName evidence="2">AAA family ATPase</fullName>
    </submittedName>
</protein>
<keyword evidence="3" id="KW-1185">Reference proteome</keyword>
<dbReference type="PANTHER" id="PTHR37291">
    <property type="entry name" value="5-METHYLCYTOSINE-SPECIFIC RESTRICTION ENZYME B"/>
    <property type="match status" value="1"/>
</dbReference>
<organism evidence="2 3">
    <name type="scientific">Blautia caccae</name>
    <dbReference type="NCBI Taxonomy" id="3133175"/>
    <lineage>
        <taxon>Bacteria</taxon>
        <taxon>Bacillati</taxon>
        <taxon>Bacillota</taxon>
        <taxon>Clostridia</taxon>
        <taxon>Lachnospirales</taxon>
        <taxon>Lachnospiraceae</taxon>
        <taxon>Blautia</taxon>
    </lineage>
</organism>
<dbReference type="InterPro" id="IPR011704">
    <property type="entry name" value="ATPase_dyneun-rel_AAA"/>
</dbReference>
<evidence type="ECO:0000313" key="2">
    <source>
        <dbReference type="EMBL" id="MEQ2431654.1"/>
    </source>
</evidence>
<name>A0ABV1DRA5_9FIRM</name>